<evidence type="ECO:0000256" key="1">
    <source>
        <dbReference type="SAM" id="MobiDB-lite"/>
    </source>
</evidence>
<dbReference type="AlphaFoldDB" id="A0A1J7J7F1"/>
<sequence>MEQLAATYSRRRNASLADIEASAVSRTLDANQWTTLTEQQNVPGFLLLDSIRFYKKATTTQSQLAPVIATLRKESAYSKERITELLQASHTYQQHLSIFEHNFQQVRKDLRTMDQQIDALRRDNLRMNSVTTRHGQDVSQLAERFAVLERELMSQRATQKEQVDLRNEIRTLVAEFSAMMASLEPMRVSLAQKQVDSSQASTNVDMQPPSPDTEYELRDAMDKRAVPRRYAVQPGQPTSDYDSNHNQLQKAHWDKALGIRPAVTYQNHPRAQSGRQAVSGFFSLSEFNRQDSVDKLHAAALQPQAPQSTSPAAEDESESERPGTETASEASESGEVATSTPPKQTRAALLELLKQAVKKHSQYPRTADNKFIWAFIDSIEDKELSKRFQMFILNRFDHRLVSKSHASMQKREKSNRFITVSKLKWPLFAQGVGEFLKRDT</sequence>
<protein>
    <submittedName>
        <fullName evidence="2">Uncharacterized protein</fullName>
    </submittedName>
</protein>
<feature type="region of interest" description="Disordered" evidence="1">
    <location>
        <begin position="192"/>
        <end position="215"/>
    </location>
</feature>
<keyword evidence="3" id="KW-1185">Reference proteome</keyword>
<evidence type="ECO:0000313" key="2">
    <source>
        <dbReference type="EMBL" id="OIW35373.1"/>
    </source>
</evidence>
<feature type="compositionally biased region" description="Polar residues" evidence="1">
    <location>
        <begin position="192"/>
        <end position="205"/>
    </location>
</feature>
<dbReference type="InParanoid" id="A0A1J7J7F1"/>
<dbReference type="OrthoDB" id="5234525at2759"/>
<gene>
    <name evidence="2" type="ORF">CONLIGDRAFT_665979</name>
</gene>
<name>A0A1J7J7F1_9PEZI</name>
<reference evidence="2 3" key="1">
    <citation type="submission" date="2016-10" db="EMBL/GenBank/DDBJ databases">
        <title>Draft genome sequence of Coniochaeta ligniaria NRRL30616, a lignocellulolytic fungus for bioabatement of inhibitors in plant biomass hydrolysates.</title>
        <authorList>
            <consortium name="DOE Joint Genome Institute"/>
            <person name="Jimenez D.J."/>
            <person name="Hector R.E."/>
            <person name="Riley R."/>
            <person name="Sun H."/>
            <person name="Grigoriev I.V."/>
            <person name="Van Elsas J.D."/>
            <person name="Nichols N.N."/>
        </authorList>
    </citation>
    <scope>NUCLEOTIDE SEQUENCE [LARGE SCALE GENOMIC DNA]</scope>
    <source>
        <strain evidence="2 3">NRRL 30616</strain>
    </source>
</reference>
<evidence type="ECO:0000313" key="3">
    <source>
        <dbReference type="Proteomes" id="UP000182658"/>
    </source>
</evidence>
<proteinExistence type="predicted"/>
<feature type="compositionally biased region" description="Low complexity" evidence="1">
    <location>
        <begin position="301"/>
        <end position="312"/>
    </location>
</feature>
<feature type="compositionally biased region" description="Low complexity" evidence="1">
    <location>
        <begin position="324"/>
        <end position="340"/>
    </location>
</feature>
<accession>A0A1J7J7F1</accession>
<dbReference type="EMBL" id="KV875093">
    <property type="protein sequence ID" value="OIW35373.1"/>
    <property type="molecule type" value="Genomic_DNA"/>
</dbReference>
<feature type="region of interest" description="Disordered" evidence="1">
    <location>
        <begin position="301"/>
        <end position="342"/>
    </location>
</feature>
<dbReference type="Proteomes" id="UP000182658">
    <property type="component" value="Unassembled WGS sequence"/>
</dbReference>
<organism evidence="2 3">
    <name type="scientific">Coniochaeta ligniaria NRRL 30616</name>
    <dbReference type="NCBI Taxonomy" id="1408157"/>
    <lineage>
        <taxon>Eukaryota</taxon>
        <taxon>Fungi</taxon>
        <taxon>Dikarya</taxon>
        <taxon>Ascomycota</taxon>
        <taxon>Pezizomycotina</taxon>
        <taxon>Sordariomycetes</taxon>
        <taxon>Sordariomycetidae</taxon>
        <taxon>Coniochaetales</taxon>
        <taxon>Coniochaetaceae</taxon>
        <taxon>Coniochaeta</taxon>
    </lineage>
</organism>